<feature type="domain" description="Cytochrome c" evidence="7">
    <location>
        <begin position="85"/>
        <end position="209"/>
    </location>
</feature>
<accession>A0A537LEM3</accession>
<dbReference type="AlphaFoldDB" id="A0A537LEM3"/>
<dbReference type="PROSITE" id="PS51007">
    <property type="entry name" value="CYTC"/>
    <property type="match status" value="2"/>
</dbReference>
<evidence type="ECO:0000313" key="9">
    <source>
        <dbReference type="Proteomes" id="UP000319353"/>
    </source>
</evidence>
<name>A0A537LEM3_9BACT</name>
<protein>
    <submittedName>
        <fullName evidence="8">C-type cytochrome</fullName>
    </submittedName>
</protein>
<dbReference type="GO" id="GO:0009055">
    <property type="term" value="F:electron transfer activity"/>
    <property type="evidence" value="ECO:0007669"/>
    <property type="project" value="InterPro"/>
</dbReference>
<dbReference type="InterPro" id="IPR008168">
    <property type="entry name" value="Cyt_C_IC"/>
</dbReference>
<evidence type="ECO:0000256" key="1">
    <source>
        <dbReference type="ARBA" id="ARBA00022448"/>
    </source>
</evidence>
<proteinExistence type="predicted"/>
<keyword evidence="1" id="KW-0813">Transport</keyword>
<keyword evidence="3 6" id="KW-0479">Metal-binding</keyword>
<organism evidence="8 9">
    <name type="scientific">Candidatus Segetimicrobium genomatis</name>
    <dbReference type="NCBI Taxonomy" id="2569760"/>
    <lineage>
        <taxon>Bacteria</taxon>
        <taxon>Bacillati</taxon>
        <taxon>Candidatus Sysuimicrobiota</taxon>
        <taxon>Candidatus Sysuimicrobiia</taxon>
        <taxon>Candidatus Sysuimicrobiales</taxon>
        <taxon>Candidatus Segetimicrobiaceae</taxon>
        <taxon>Candidatus Segetimicrobium</taxon>
    </lineage>
</organism>
<comment type="caution">
    <text evidence="8">The sequence shown here is derived from an EMBL/GenBank/DDBJ whole genome shotgun (WGS) entry which is preliminary data.</text>
</comment>
<gene>
    <name evidence="8" type="ORF">E6H01_01620</name>
</gene>
<sequence>MMTPTAFPSGLGEESSAVRRIQSGDMFVRRITALAVIAVGALFLAACQPTIDVSRAGNNVRAGLSLAPPDKPLLPLRRDGSPIKPSAVEGSKVFMKAQCVVCHGPEGLGNGPAAANLKSPGKDLLTDFLSLIGIRAKGEQLPSHPANFHNVVQMRLNSPFSMYETVTRGRPHTAMPSFGPRPAYGAATFGVRLTDEERWHVLFFEWAFSTTPQEVARGKQIYETRSLDVGGRALTCASCHGPNGDGRGPEGLVLSARLWNWARGQGPGIFTDVNLMAQRKPSELFQSVIDGHGEMPAYRGKLAEDEIWAVVNYIWTFIYEYPGK</sequence>
<evidence type="ECO:0000256" key="3">
    <source>
        <dbReference type="ARBA" id="ARBA00022723"/>
    </source>
</evidence>
<evidence type="ECO:0000256" key="5">
    <source>
        <dbReference type="ARBA" id="ARBA00023004"/>
    </source>
</evidence>
<dbReference type="InterPro" id="IPR009056">
    <property type="entry name" value="Cyt_c-like_dom"/>
</dbReference>
<dbReference type="Gene3D" id="1.10.760.10">
    <property type="entry name" value="Cytochrome c-like domain"/>
    <property type="match status" value="2"/>
</dbReference>
<dbReference type="EMBL" id="VBAL01000014">
    <property type="protein sequence ID" value="TMJ06455.1"/>
    <property type="molecule type" value="Genomic_DNA"/>
</dbReference>
<evidence type="ECO:0000256" key="6">
    <source>
        <dbReference type="PROSITE-ProRule" id="PRU00433"/>
    </source>
</evidence>
<keyword evidence="4" id="KW-0249">Electron transport</keyword>
<dbReference type="SUPFAM" id="SSF46626">
    <property type="entry name" value="Cytochrome c"/>
    <property type="match status" value="2"/>
</dbReference>
<dbReference type="Pfam" id="PF13442">
    <property type="entry name" value="Cytochrome_CBB3"/>
    <property type="match status" value="1"/>
</dbReference>
<dbReference type="PANTHER" id="PTHR35008:SF4">
    <property type="entry name" value="BLL4482 PROTEIN"/>
    <property type="match status" value="1"/>
</dbReference>
<dbReference type="InterPro" id="IPR036909">
    <property type="entry name" value="Cyt_c-like_dom_sf"/>
</dbReference>
<dbReference type="InterPro" id="IPR051459">
    <property type="entry name" value="Cytochrome_c-type_DH"/>
</dbReference>
<reference evidence="8 9" key="1">
    <citation type="journal article" date="2019" name="Nat. Microbiol.">
        <title>Mediterranean grassland soil C-N compound turnover is dependent on rainfall and depth, and is mediated by genomically divergent microorganisms.</title>
        <authorList>
            <person name="Diamond S."/>
            <person name="Andeer P.F."/>
            <person name="Li Z."/>
            <person name="Crits-Christoph A."/>
            <person name="Burstein D."/>
            <person name="Anantharaman K."/>
            <person name="Lane K.R."/>
            <person name="Thomas B.C."/>
            <person name="Pan C."/>
            <person name="Northen T.R."/>
            <person name="Banfield J.F."/>
        </authorList>
    </citation>
    <scope>NUCLEOTIDE SEQUENCE [LARGE SCALE GENOMIC DNA]</scope>
    <source>
        <strain evidence="8">NP_4</strain>
    </source>
</reference>
<dbReference type="GO" id="GO:0005506">
    <property type="term" value="F:iron ion binding"/>
    <property type="evidence" value="ECO:0007669"/>
    <property type="project" value="InterPro"/>
</dbReference>
<dbReference type="PANTHER" id="PTHR35008">
    <property type="entry name" value="BLL4482 PROTEIN-RELATED"/>
    <property type="match status" value="1"/>
</dbReference>
<dbReference type="GO" id="GO:0020037">
    <property type="term" value="F:heme binding"/>
    <property type="evidence" value="ECO:0007669"/>
    <property type="project" value="InterPro"/>
</dbReference>
<feature type="domain" description="Cytochrome c" evidence="7">
    <location>
        <begin position="213"/>
        <end position="318"/>
    </location>
</feature>
<evidence type="ECO:0000259" key="7">
    <source>
        <dbReference type="PROSITE" id="PS51007"/>
    </source>
</evidence>
<dbReference type="PRINTS" id="PR00605">
    <property type="entry name" value="CYTCHROMECIC"/>
</dbReference>
<keyword evidence="5 6" id="KW-0408">Iron</keyword>
<evidence type="ECO:0000256" key="2">
    <source>
        <dbReference type="ARBA" id="ARBA00022617"/>
    </source>
</evidence>
<dbReference type="Pfam" id="PF00034">
    <property type="entry name" value="Cytochrom_C"/>
    <property type="match status" value="1"/>
</dbReference>
<evidence type="ECO:0000256" key="4">
    <source>
        <dbReference type="ARBA" id="ARBA00022982"/>
    </source>
</evidence>
<dbReference type="Proteomes" id="UP000319353">
    <property type="component" value="Unassembled WGS sequence"/>
</dbReference>
<evidence type="ECO:0000313" key="8">
    <source>
        <dbReference type="EMBL" id="TMJ06455.1"/>
    </source>
</evidence>
<keyword evidence="2 6" id="KW-0349">Heme</keyword>